<evidence type="ECO:0008006" key="9">
    <source>
        <dbReference type="Google" id="ProtNLM"/>
    </source>
</evidence>
<evidence type="ECO:0000256" key="4">
    <source>
        <dbReference type="ARBA" id="ARBA00022989"/>
    </source>
</evidence>
<feature type="transmembrane region" description="Helical" evidence="6">
    <location>
        <begin position="132"/>
        <end position="157"/>
    </location>
</feature>
<evidence type="ECO:0000313" key="8">
    <source>
        <dbReference type="Proteomes" id="UP000095023"/>
    </source>
</evidence>
<dbReference type="GO" id="GO:0000139">
    <property type="term" value="C:Golgi membrane"/>
    <property type="evidence" value="ECO:0007669"/>
    <property type="project" value="TreeGrafter"/>
</dbReference>
<dbReference type="OrthoDB" id="28257at2759"/>
<evidence type="ECO:0000313" key="7">
    <source>
        <dbReference type="EMBL" id="ODV91645.1"/>
    </source>
</evidence>
<accession>A0A1E4TIR7</accession>
<dbReference type="PANTHER" id="PTHR13144:SF0">
    <property type="entry name" value="PROTEIN TEX261"/>
    <property type="match status" value="1"/>
</dbReference>
<comment type="similarity">
    <text evidence="2">Belongs to the SVP26 family.</text>
</comment>
<name>A0A1E4TIR7_9ASCO</name>
<dbReference type="AlphaFoldDB" id="A0A1E4TIR7"/>
<evidence type="ECO:0000256" key="5">
    <source>
        <dbReference type="ARBA" id="ARBA00023136"/>
    </source>
</evidence>
<keyword evidence="8" id="KW-1185">Reference proteome</keyword>
<dbReference type="EMBL" id="KV453841">
    <property type="protein sequence ID" value="ODV91645.1"/>
    <property type="molecule type" value="Genomic_DNA"/>
</dbReference>
<gene>
    <name evidence="7" type="ORF">CANCADRAFT_73676</name>
</gene>
<feature type="transmembrane region" description="Helical" evidence="6">
    <location>
        <begin position="49"/>
        <end position="80"/>
    </location>
</feature>
<dbReference type="InterPro" id="IPR007277">
    <property type="entry name" value="Svp26/Tex261"/>
</dbReference>
<evidence type="ECO:0000256" key="1">
    <source>
        <dbReference type="ARBA" id="ARBA00004141"/>
    </source>
</evidence>
<dbReference type="GO" id="GO:0005789">
    <property type="term" value="C:endoplasmic reticulum membrane"/>
    <property type="evidence" value="ECO:0007669"/>
    <property type="project" value="TreeGrafter"/>
</dbReference>
<protein>
    <recommendedName>
        <fullName evidence="9">Protein SVP26</fullName>
    </recommendedName>
</protein>
<dbReference type="Pfam" id="PF04148">
    <property type="entry name" value="Erv26"/>
    <property type="match status" value="1"/>
</dbReference>
<organism evidence="7 8">
    <name type="scientific">Tortispora caseinolytica NRRL Y-17796</name>
    <dbReference type="NCBI Taxonomy" id="767744"/>
    <lineage>
        <taxon>Eukaryota</taxon>
        <taxon>Fungi</taxon>
        <taxon>Dikarya</taxon>
        <taxon>Ascomycota</taxon>
        <taxon>Saccharomycotina</taxon>
        <taxon>Trigonopsidomycetes</taxon>
        <taxon>Trigonopsidales</taxon>
        <taxon>Trigonopsidaceae</taxon>
        <taxon>Tortispora</taxon>
    </lineage>
</organism>
<dbReference type="GO" id="GO:0097020">
    <property type="term" value="F:COPII receptor activity"/>
    <property type="evidence" value="ECO:0007669"/>
    <property type="project" value="InterPro"/>
</dbReference>
<proteinExistence type="inferred from homology"/>
<dbReference type="Proteomes" id="UP000095023">
    <property type="component" value="Unassembled WGS sequence"/>
</dbReference>
<comment type="subcellular location">
    <subcellularLocation>
        <location evidence="1">Membrane</location>
        <topology evidence="1">Multi-pass membrane protein</topology>
    </subcellularLocation>
</comment>
<dbReference type="PANTHER" id="PTHR13144">
    <property type="entry name" value="TEX261 PROTEIN"/>
    <property type="match status" value="1"/>
</dbReference>
<keyword evidence="4 6" id="KW-1133">Transmembrane helix</keyword>
<evidence type="ECO:0000256" key="2">
    <source>
        <dbReference type="ARBA" id="ARBA00008096"/>
    </source>
</evidence>
<keyword evidence="3 6" id="KW-0812">Transmembrane</keyword>
<sequence length="210" mass="23600">MIVLYALSLIGIIGGFIALTLSIASGLYYLSELVEEHTTFTKRCIERTILATIAVHVALVLFDKFPFWLSVISIATQLIYRQNLITFPYIQLSSPTFLLSCALMLLNHYLWFSHFSNLSDQAKYVYDPYTQINLPSFSQISSFFGLVIWLVPFSLFISLTAGENVLPAASDGSAVGESKAHRSTLVKVIIDRLKEYFQFLTGNRDYGGML</sequence>
<dbReference type="GO" id="GO:0030134">
    <property type="term" value="C:COPII-coated ER to Golgi transport vesicle"/>
    <property type="evidence" value="ECO:0007669"/>
    <property type="project" value="TreeGrafter"/>
</dbReference>
<feature type="transmembrane region" description="Helical" evidence="6">
    <location>
        <begin position="92"/>
        <end position="112"/>
    </location>
</feature>
<evidence type="ECO:0000256" key="6">
    <source>
        <dbReference type="SAM" id="Phobius"/>
    </source>
</evidence>
<reference evidence="8" key="1">
    <citation type="submission" date="2016-02" db="EMBL/GenBank/DDBJ databases">
        <title>Comparative genomics of biotechnologically important yeasts.</title>
        <authorList>
            <consortium name="DOE Joint Genome Institute"/>
            <person name="Riley R."/>
            <person name="Haridas S."/>
            <person name="Wolfe K.H."/>
            <person name="Lopes M.R."/>
            <person name="Hittinger C.T."/>
            <person name="Goker M."/>
            <person name="Salamov A."/>
            <person name="Wisecaver J."/>
            <person name="Long T.M."/>
            <person name="Aerts A.L."/>
            <person name="Barry K."/>
            <person name="Choi C."/>
            <person name="Clum A."/>
            <person name="Coughlan A.Y."/>
            <person name="Deshpande S."/>
            <person name="Douglass A.P."/>
            <person name="Hanson S.J."/>
            <person name="Klenk H.-P."/>
            <person name="Labutti K."/>
            <person name="Lapidus A."/>
            <person name="Lindquist E."/>
            <person name="Lipzen A."/>
            <person name="Meier-Kolthoff J.P."/>
            <person name="Ohm R.A."/>
            <person name="Otillar R.P."/>
            <person name="Pangilinan J."/>
            <person name="Peng Y."/>
            <person name="Rokas A."/>
            <person name="Rosa C.A."/>
            <person name="Scheuner C."/>
            <person name="Sibirny A.A."/>
            <person name="Slot J.C."/>
            <person name="Stielow J.B."/>
            <person name="Sun H."/>
            <person name="Kurtzman C.P."/>
            <person name="Blackwell M."/>
            <person name="Jeffries T.W."/>
            <person name="Grigoriev I.V."/>
        </authorList>
    </citation>
    <scope>NUCLEOTIDE SEQUENCE [LARGE SCALE GENOMIC DNA]</scope>
    <source>
        <strain evidence="8">NRRL Y-17796</strain>
    </source>
</reference>
<evidence type="ECO:0000256" key="3">
    <source>
        <dbReference type="ARBA" id="ARBA00022692"/>
    </source>
</evidence>
<dbReference type="GO" id="GO:0006888">
    <property type="term" value="P:endoplasmic reticulum to Golgi vesicle-mediated transport"/>
    <property type="evidence" value="ECO:0007669"/>
    <property type="project" value="InterPro"/>
</dbReference>
<keyword evidence="5 6" id="KW-0472">Membrane</keyword>
<feature type="transmembrane region" description="Helical" evidence="6">
    <location>
        <begin position="7"/>
        <end position="29"/>
    </location>
</feature>